<evidence type="ECO:0000313" key="2">
    <source>
        <dbReference type="EMBL" id="KAK6514381.1"/>
    </source>
</evidence>
<evidence type="ECO:0000256" key="1">
    <source>
        <dbReference type="SAM" id="MobiDB-lite"/>
    </source>
</evidence>
<feature type="compositionally biased region" description="Polar residues" evidence="1">
    <location>
        <begin position="30"/>
        <end position="40"/>
    </location>
</feature>
<organism evidence="2 3">
    <name type="scientific">Arthrobotrys conoides</name>
    <dbReference type="NCBI Taxonomy" id="74498"/>
    <lineage>
        <taxon>Eukaryota</taxon>
        <taxon>Fungi</taxon>
        <taxon>Dikarya</taxon>
        <taxon>Ascomycota</taxon>
        <taxon>Pezizomycotina</taxon>
        <taxon>Orbiliomycetes</taxon>
        <taxon>Orbiliales</taxon>
        <taxon>Orbiliaceae</taxon>
        <taxon>Arthrobotrys</taxon>
    </lineage>
</organism>
<evidence type="ECO:0000313" key="3">
    <source>
        <dbReference type="Proteomes" id="UP001307849"/>
    </source>
</evidence>
<accession>A0AAN8NF46</accession>
<sequence>MLRLPSSSTSTASGLRPPEPIYTPLFPKATINSPPMSSQIPRPKKSNVDLVDINKSLPPLPPEPRTPSKKIMGRSISYSVLRPPVSAPASRNREASCDFPNLVKLKTELFGVDVDPYGNNEPRKHVCNVSALINRSGVPVPDDPELYESPAWWAGRYMAISDRLRGEMPRATQEERDEEARQEMIALCGGNIHKQRSLKIWWINFGVKQDQRDETRKQKTVV</sequence>
<reference evidence="2 3" key="1">
    <citation type="submission" date="2019-10" db="EMBL/GenBank/DDBJ databases">
        <authorList>
            <person name="Palmer J.M."/>
        </authorList>
    </citation>
    <scope>NUCLEOTIDE SEQUENCE [LARGE SCALE GENOMIC DNA]</scope>
    <source>
        <strain evidence="2 3">TWF506</strain>
    </source>
</reference>
<dbReference type="AlphaFoldDB" id="A0AAN8NF46"/>
<proteinExistence type="predicted"/>
<gene>
    <name evidence="2" type="ORF">TWF506_008777</name>
</gene>
<dbReference type="Proteomes" id="UP001307849">
    <property type="component" value="Unassembled WGS sequence"/>
</dbReference>
<protein>
    <submittedName>
        <fullName evidence="2">Uncharacterized protein</fullName>
    </submittedName>
</protein>
<dbReference type="EMBL" id="JAVHJM010000005">
    <property type="protein sequence ID" value="KAK6514381.1"/>
    <property type="molecule type" value="Genomic_DNA"/>
</dbReference>
<comment type="caution">
    <text evidence="2">The sequence shown here is derived from an EMBL/GenBank/DDBJ whole genome shotgun (WGS) entry which is preliminary data.</text>
</comment>
<keyword evidence="3" id="KW-1185">Reference proteome</keyword>
<feature type="region of interest" description="Disordered" evidence="1">
    <location>
        <begin position="1"/>
        <end position="48"/>
    </location>
</feature>
<name>A0AAN8NF46_9PEZI</name>
<feature type="compositionally biased region" description="Polar residues" evidence="1">
    <location>
        <begin position="1"/>
        <end position="13"/>
    </location>
</feature>